<feature type="domain" description="Amino acid permease/ SLC12A" evidence="8">
    <location>
        <begin position="67"/>
        <end position="529"/>
    </location>
</feature>
<dbReference type="HOGENOM" id="CLU_007946_12_1_1"/>
<dbReference type="InterPro" id="IPR004841">
    <property type="entry name" value="AA-permease/SLC12A_dom"/>
</dbReference>
<dbReference type="PANTHER" id="PTHR43341">
    <property type="entry name" value="AMINO ACID PERMEASE"/>
    <property type="match status" value="1"/>
</dbReference>
<evidence type="ECO:0000256" key="4">
    <source>
        <dbReference type="ARBA" id="ARBA00022989"/>
    </source>
</evidence>
<evidence type="ECO:0000313" key="10">
    <source>
        <dbReference type="Proteomes" id="UP000030752"/>
    </source>
</evidence>
<dbReference type="PIRSF" id="PIRSF006060">
    <property type="entry name" value="AA_transporter"/>
    <property type="match status" value="1"/>
</dbReference>
<feature type="transmembrane region" description="Helical" evidence="7">
    <location>
        <begin position="505"/>
        <end position="521"/>
    </location>
</feature>
<proteinExistence type="predicted"/>
<evidence type="ECO:0000313" key="9">
    <source>
        <dbReference type="EMBL" id="ETN41506.1"/>
    </source>
</evidence>
<organism evidence="9 10">
    <name type="scientific">Cyphellophora europaea (strain CBS 101466)</name>
    <name type="common">Phialophora europaea</name>
    <dbReference type="NCBI Taxonomy" id="1220924"/>
    <lineage>
        <taxon>Eukaryota</taxon>
        <taxon>Fungi</taxon>
        <taxon>Dikarya</taxon>
        <taxon>Ascomycota</taxon>
        <taxon>Pezizomycotina</taxon>
        <taxon>Eurotiomycetes</taxon>
        <taxon>Chaetothyriomycetidae</taxon>
        <taxon>Chaetothyriales</taxon>
        <taxon>Cyphellophoraceae</taxon>
        <taxon>Cyphellophora</taxon>
    </lineage>
</organism>
<dbReference type="Gene3D" id="1.20.1740.10">
    <property type="entry name" value="Amino acid/polyamine transporter I"/>
    <property type="match status" value="1"/>
</dbReference>
<sequence length="578" mass="64312">MGVDSDARKQSMADEAVHPVPSNEPQEGERFDIPNKVGHTNFSERQLSEEEWARLGQTRRGLSPRQAQLMAIGSGIGTGLFVGIGGVLSRAGPANLLLGYLTYALLFTWPLTLCVGEMLAFLPVRGCIYELAGRYVDPAFGFALGWIYFFAGCMVLCVEYAAVAAVMGYWNIDVNPAVWIAMSLVSCYLLNVVAVRWYGESEFFFASTKVLMIIGLIMLTFITMVGGNPRNDAYGFRYWTDGNAMHAYYTTGSAGRFLGWFAVLRYAAFTIGGPDLIALASGEIQNPRRSIPRVAKLVFVRLLVFYVIGAFAVGILCESRDNRLLGAIESGASGAAASPWVIGIQNLGIDTLPTIINVVILLSGWSAGNAFLYSTSRCLYSLARDGQAPKIFMKCTKSGVPVHCVTIVSLISCVTFMVASESAVTVFWWFVNLTTITYLLVYTGYIVTFVFWYKACKAQGLDRNTLPFKVPYGLTRAYVAIFLGCVIMIFLGFDCFVPWDTQGFITSYFGIPFAVIVYFGYKYYKRTRFVRPEDADLYSGKLEIDFECKQWEDGGIEENEKKRLAQMNVFRRGWEKCW</sequence>
<dbReference type="eggNOG" id="KOG1286">
    <property type="taxonomic scope" value="Eukaryota"/>
</dbReference>
<keyword evidence="10" id="KW-1185">Reference proteome</keyword>
<dbReference type="OrthoDB" id="3900342at2759"/>
<feature type="compositionally biased region" description="Basic and acidic residues" evidence="6">
    <location>
        <begin position="1"/>
        <end position="17"/>
    </location>
</feature>
<dbReference type="GO" id="GO:0015171">
    <property type="term" value="F:amino acid transmembrane transporter activity"/>
    <property type="evidence" value="ECO:0007669"/>
    <property type="project" value="TreeGrafter"/>
</dbReference>
<dbReference type="InterPro" id="IPR050524">
    <property type="entry name" value="APC_YAT"/>
</dbReference>
<dbReference type="PANTHER" id="PTHR43341:SF39">
    <property type="entry name" value="AMINO ACID TRANSPORTER (EUROFUNG)-RELATED"/>
    <property type="match status" value="1"/>
</dbReference>
<dbReference type="InParanoid" id="W2RYD4"/>
<dbReference type="STRING" id="1220924.W2RYD4"/>
<keyword evidence="4 7" id="KW-1133">Transmembrane helix</keyword>
<feature type="transmembrane region" description="Helical" evidence="7">
    <location>
        <begin position="298"/>
        <end position="316"/>
    </location>
</feature>
<dbReference type="RefSeq" id="XP_008716015.1">
    <property type="nucleotide sequence ID" value="XM_008717793.1"/>
</dbReference>
<dbReference type="FunFam" id="1.20.1740.10:FF:000001">
    <property type="entry name" value="Amino acid permease"/>
    <property type="match status" value="1"/>
</dbReference>
<feature type="transmembrane region" description="Helical" evidence="7">
    <location>
        <begin position="426"/>
        <end position="453"/>
    </location>
</feature>
<feature type="transmembrane region" description="Helical" evidence="7">
    <location>
        <begin position="69"/>
        <end position="88"/>
    </location>
</feature>
<feature type="transmembrane region" description="Helical" evidence="7">
    <location>
        <begin position="210"/>
        <end position="227"/>
    </location>
</feature>
<dbReference type="Pfam" id="PF00324">
    <property type="entry name" value="AA_permease"/>
    <property type="match status" value="1"/>
</dbReference>
<evidence type="ECO:0000256" key="1">
    <source>
        <dbReference type="ARBA" id="ARBA00004141"/>
    </source>
</evidence>
<feature type="transmembrane region" description="Helical" evidence="7">
    <location>
        <begin position="355"/>
        <end position="374"/>
    </location>
</feature>
<evidence type="ECO:0000256" key="2">
    <source>
        <dbReference type="ARBA" id="ARBA00022448"/>
    </source>
</evidence>
<feature type="transmembrane region" description="Helical" evidence="7">
    <location>
        <begin position="100"/>
        <end position="122"/>
    </location>
</feature>
<gene>
    <name evidence="9" type="ORF">HMPREF1541_03442</name>
</gene>
<evidence type="ECO:0000256" key="3">
    <source>
        <dbReference type="ARBA" id="ARBA00022692"/>
    </source>
</evidence>
<dbReference type="AlphaFoldDB" id="W2RYD4"/>
<evidence type="ECO:0000256" key="7">
    <source>
        <dbReference type="SAM" id="Phobius"/>
    </source>
</evidence>
<feature type="transmembrane region" description="Helical" evidence="7">
    <location>
        <begin position="143"/>
        <end position="170"/>
    </location>
</feature>
<evidence type="ECO:0000259" key="8">
    <source>
        <dbReference type="Pfam" id="PF00324"/>
    </source>
</evidence>
<comment type="subcellular location">
    <subcellularLocation>
        <location evidence="1">Membrane</location>
        <topology evidence="1">Multi-pass membrane protein</topology>
    </subcellularLocation>
</comment>
<feature type="region of interest" description="Disordered" evidence="6">
    <location>
        <begin position="1"/>
        <end position="35"/>
    </location>
</feature>
<dbReference type="Proteomes" id="UP000030752">
    <property type="component" value="Unassembled WGS sequence"/>
</dbReference>
<dbReference type="GeneID" id="19970781"/>
<name>W2RYD4_CYPE1</name>
<evidence type="ECO:0000256" key="5">
    <source>
        <dbReference type="ARBA" id="ARBA00023136"/>
    </source>
</evidence>
<accession>W2RYD4</accession>
<dbReference type="GO" id="GO:0016020">
    <property type="term" value="C:membrane"/>
    <property type="evidence" value="ECO:0007669"/>
    <property type="project" value="UniProtKB-SubCell"/>
</dbReference>
<dbReference type="VEuPathDB" id="FungiDB:HMPREF1541_03442"/>
<keyword evidence="3 7" id="KW-0812">Transmembrane</keyword>
<evidence type="ECO:0000256" key="6">
    <source>
        <dbReference type="SAM" id="MobiDB-lite"/>
    </source>
</evidence>
<feature type="transmembrane region" description="Helical" evidence="7">
    <location>
        <begin position="474"/>
        <end position="493"/>
    </location>
</feature>
<keyword evidence="2" id="KW-0813">Transport</keyword>
<feature type="transmembrane region" description="Helical" evidence="7">
    <location>
        <begin position="400"/>
        <end position="420"/>
    </location>
</feature>
<reference evidence="9 10" key="1">
    <citation type="submission" date="2013-03" db="EMBL/GenBank/DDBJ databases">
        <title>The Genome Sequence of Phialophora europaea CBS 101466.</title>
        <authorList>
            <consortium name="The Broad Institute Genomics Platform"/>
            <person name="Cuomo C."/>
            <person name="de Hoog S."/>
            <person name="Gorbushina A."/>
            <person name="Walker B."/>
            <person name="Young S.K."/>
            <person name="Zeng Q."/>
            <person name="Gargeya S."/>
            <person name="Fitzgerald M."/>
            <person name="Haas B."/>
            <person name="Abouelleil A."/>
            <person name="Allen A.W."/>
            <person name="Alvarado L."/>
            <person name="Arachchi H.M."/>
            <person name="Berlin A.M."/>
            <person name="Chapman S.B."/>
            <person name="Gainer-Dewar J."/>
            <person name="Goldberg J."/>
            <person name="Griggs A."/>
            <person name="Gujja S."/>
            <person name="Hansen M."/>
            <person name="Howarth C."/>
            <person name="Imamovic A."/>
            <person name="Ireland A."/>
            <person name="Larimer J."/>
            <person name="McCowan C."/>
            <person name="Murphy C."/>
            <person name="Pearson M."/>
            <person name="Poon T.W."/>
            <person name="Priest M."/>
            <person name="Roberts A."/>
            <person name="Saif S."/>
            <person name="Shea T."/>
            <person name="Sisk P."/>
            <person name="Sykes S."/>
            <person name="Wortman J."/>
            <person name="Nusbaum C."/>
            <person name="Birren B."/>
        </authorList>
    </citation>
    <scope>NUCLEOTIDE SEQUENCE [LARGE SCALE GENOMIC DNA]</scope>
    <source>
        <strain evidence="9 10">CBS 101466</strain>
    </source>
</reference>
<keyword evidence="5 7" id="KW-0472">Membrane</keyword>
<protein>
    <recommendedName>
        <fullName evidence="8">Amino acid permease/ SLC12A domain-containing protein</fullName>
    </recommendedName>
</protein>
<dbReference type="EMBL" id="KB822719">
    <property type="protein sequence ID" value="ETN41506.1"/>
    <property type="molecule type" value="Genomic_DNA"/>
</dbReference>
<feature type="transmembrane region" description="Helical" evidence="7">
    <location>
        <begin position="176"/>
        <end position="198"/>
    </location>
</feature>